<keyword evidence="1" id="KW-0812">Transmembrane</keyword>
<feature type="transmembrane region" description="Helical" evidence="1">
    <location>
        <begin position="111"/>
        <end position="130"/>
    </location>
</feature>
<comment type="caution">
    <text evidence="2">The sequence shown here is derived from an EMBL/GenBank/DDBJ whole genome shotgun (WGS) entry which is preliminary data.</text>
</comment>
<keyword evidence="1" id="KW-1133">Transmembrane helix</keyword>
<gene>
    <name evidence="2" type="ORF">AC527_13245</name>
</gene>
<protein>
    <submittedName>
        <fullName evidence="2">Uncharacterized protein</fullName>
    </submittedName>
</protein>
<name>A0A5T2WIL6_SALER</name>
<evidence type="ECO:0000313" key="2">
    <source>
        <dbReference type="EMBL" id="EAM8418214.1"/>
    </source>
</evidence>
<organism evidence="2">
    <name type="scientific">Salmonella enterica</name>
    <name type="common">Salmonella choleraesuis</name>
    <dbReference type="NCBI Taxonomy" id="28901"/>
    <lineage>
        <taxon>Bacteria</taxon>
        <taxon>Pseudomonadati</taxon>
        <taxon>Pseudomonadota</taxon>
        <taxon>Gammaproteobacteria</taxon>
        <taxon>Enterobacterales</taxon>
        <taxon>Enterobacteriaceae</taxon>
        <taxon>Salmonella</taxon>
    </lineage>
</organism>
<evidence type="ECO:0000256" key="1">
    <source>
        <dbReference type="SAM" id="Phobius"/>
    </source>
</evidence>
<dbReference type="AlphaFoldDB" id="A0A5T2WIL6"/>
<proteinExistence type="predicted"/>
<dbReference type="EMBL" id="AACWFO010000005">
    <property type="protein sequence ID" value="EAM8418214.1"/>
    <property type="molecule type" value="Genomic_DNA"/>
</dbReference>
<reference evidence="2" key="1">
    <citation type="submission" date="2018-08" db="EMBL/GenBank/DDBJ databases">
        <authorList>
            <consortium name="GenomeTrakr network: Whole genome sequencing for foodborne pathogen traceback"/>
        </authorList>
    </citation>
    <scope>NUCLEOTIDE SEQUENCE</scope>
    <source>
        <strain evidence="2">FDA00009177</strain>
    </source>
</reference>
<feature type="transmembrane region" description="Helical" evidence="1">
    <location>
        <begin position="34"/>
        <end position="53"/>
    </location>
</feature>
<feature type="transmembrane region" description="Helical" evidence="1">
    <location>
        <begin position="9"/>
        <end position="28"/>
    </location>
</feature>
<keyword evidence="1" id="KW-0472">Membrane</keyword>
<feature type="transmembrane region" description="Helical" evidence="1">
    <location>
        <begin position="74"/>
        <end position="99"/>
    </location>
</feature>
<accession>A0A5T2WIL6</accession>
<sequence length="139" mass="15593">MIKSFSKALLAYIMLNVIFTVFYIFSIFIAPKLFIILTPLLCSILIITLFLISTAKKEKKEDISKFWKSLNDSFLFSSAALIAFNKLSVRFGIDLISIIKEWISFSSEAYLLINLVLVTAAIAKAFIALVEAGAELIKK</sequence>